<dbReference type="CDD" id="cd17535">
    <property type="entry name" value="REC_NarL-like"/>
    <property type="match status" value="1"/>
</dbReference>
<dbReference type="CDD" id="cd15831">
    <property type="entry name" value="BTAD"/>
    <property type="match status" value="1"/>
</dbReference>
<keyword evidence="5" id="KW-0597">Phosphoprotein</keyword>
<evidence type="ECO:0000256" key="1">
    <source>
        <dbReference type="ARBA" id="ARBA00005820"/>
    </source>
</evidence>
<dbReference type="AlphaFoldDB" id="A0A563EF75"/>
<keyword evidence="2" id="KW-0805">Transcription regulation</keyword>
<dbReference type="Pfam" id="PF03704">
    <property type="entry name" value="BTAD"/>
    <property type="match status" value="1"/>
</dbReference>
<evidence type="ECO:0000313" key="9">
    <source>
        <dbReference type="EMBL" id="TWP44176.1"/>
    </source>
</evidence>
<dbReference type="RefSeq" id="WP_146360893.1">
    <property type="nucleotide sequence ID" value="NZ_VOBR01000054.1"/>
</dbReference>
<comment type="similarity">
    <text evidence="1">Belongs to the AfsR/DnrI/RedD regulatory family.</text>
</comment>
<comment type="caution">
    <text evidence="9">The sequence shown here is derived from an EMBL/GenBank/DDBJ whole genome shotgun (WGS) entry which is preliminary data.</text>
</comment>
<keyword evidence="4" id="KW-0804">Transcription</keyword>
<accession>A0A563EF75</accession>
<dbReference type="PANTHER" id="PTHR35807">
    <property type="entry name" value="TRANSCRIPTIONAL REGULATOR REDD-RELATED"/>
    <property type="match status" value="1"/>
</dbReference>
<dbReference type="SMART" id="SM01043">
    <property type="entry name" value="BTAD"/>
    <property type="match status" value="1"/>
</dbReference>
<dbReference type="InterPro" id="IPR036388">
    <property type="entry name" value="WH-like_DNA-bd_sf"/>
</dbReference>
<dbReference type="InterPro" id="IPR058245">
    <property type="entry name" value="NreC/VraR/RcsB-like_REC"/>
</dbReference>
<evidence type="ECO:0000256" key="4">
    <source>
        <dbReference type="ARBA" id="ARBA00023163"/>
    </source>
</evidence>
<dbReference type="GO" id="GO:0006355">
    <property type="term" value="P:regulation of DNA-templated transcription"/>
    <property type="evidence" value="ECO:0007669"/>
    <property type="project" value="InterPro"/>
</dbReference>
<dbReference type="InterPro" id="IPR051677">
    <property type="entry name" value="AfsR-DnrI-RedD_regulator"/>
</dbReference>
<feature type="domain" description="Response regulatory" evidence="7">
    <location>
        <begin position="273"/>
        <end position="389"/>
    </location>
</feature>
<dbReference type="GO" id="GO:0003677">
    <property type="term" value="F:DNA binding"/>
    <property type="evidence" value="ECO:0007669"/>
    <property type="project" value="UniProtKB-UniRule"/>
</dbReference>
<dbReference type="PROSITE" id="PS51755">
    <property type="entry name" value="OMPR_PHOB"/>
    <property type="match status" value="1"/>
</dbReference>
<dbReference type="OrthoDB" id="3208838at2"/>
<dbReference type="PANTHER" id="PTHR35807:SF1">
    <property type="entry name" value="TRANSCRIPTIONAL REGULATOR REDD"/>
    <property type="match status" value="1"/>
</dbReference>
<dbReference type="SUPFAM" id="SSF52172">
    <property type="entry name" value="CheY-like"/>
    <property type="match status" value="1"/>
</dbReference>
<dbReference type="EMBL" id="VOBR01000054">
    <property type="protein sequence ID" value="TWP44176.1"/>
    <property type="molecule type" value="Genomic_DNA"/>
</dbReference>
<feature type="domain" description="OmpR/PhoB-type" evidence="8">
    <location>
        <begin position="4"/>
        <end position="104"/>
    </location>
</feature>
<dbReference type="InterPro" id="IPR001789">
    <property type="entry name" value="Sig_transdc_resp-reg_receiver"/>
</dbReference>
<dbReference type="GO" id="GO:0000160">
    <property type="term" value="P:phosphorelay signal transduction system"/>
    <property type="evidence" value="ECO:0007669"/>
    <property type="project" value="InterPro"/>
</dbReference>
<feature type="modified residue" description="4-aspartylphosphate" evidence="5">
    <location>
        <position position="324"/>
    </location>
</feature>
<keyword evidence="10" id="KW-1185">Reference proteome</keyword>
<reference evidence="9 10" key="1">
    <citation type="submission" date="2019-07" db="EMBL/GenBank/DDBJ databases">
        <title>Lentzea xizangensis sp. nov., isolated from Qinghai-Tibetan Plateau Soils.</title>
        <authorList>
            <person name="Huang J."/>
        </authorList>
    </citation>
    <scope>NUCLEOTIDE SEQUENCE [LARGE SCALE GENOMIC DNA]</scope>
    <source>
        <strain evidence="9 10">FXJ1.1311</strain>
    </source>
</reference>
<dbReference type="InterPro" id="IPR001867">
    <property type="entry name" value="OmpR/PhoB-type_DNA-bd"/>
</dbReference>
<evidence type="ECO:0000256" key="2">
    <source>
        <dbReference type="ARBA" id="ARBA00023015"/>
    </source>
</evidence>
<proteinExistence type="inferred from homology"/>
<evidence type="ECO:0000256" key="3">
    <source>
        <dbReference type="ARBA" id="ARBA00023125"/>
    </source>
</evidence>
<dbReference type="InterPro" id="IPR005158">
    <property type="entry name" value="BTAD"/>
</dbReference>
<evidence type="ECO:0000259" key="7">
    <source>
        <dbReference type="PROSITE" id="PS50110"/>
    </source>
</evidence>
<evidence type="ECO:0000313" key="10">
    <source>
        <dbReference type="Proteomes" id="UP000316639"/>
    </source>
</evidence>
<dbReference type="InterPro" id="IPR011990">
    <property type="entry name" value="TPR-like_helical_dom_sf"/>
</dbReference>
<feature type="DNA-binding region" description="OmpR/PhoB-type" evidence="6">
    <location>
        <begin position="4"/>
        <end position="104"/>
    </location>
</feature>
<dbReference type="Gene3D" id="1.10.10.10">
    <property type="entry name" value="Winged helix-like DNA-binding domain superfamily/Winged helix DNA-binding domain"/>
    <property type="match status" value="1"/>
</dbReference>
<dbReference type="Pfam" id="PF00072">
    <property type="entry name" value="Response_reg"/>
    <property type="match status" value="1"/>
</dbReference>
<protein>
    <submittedName>
        <fullName evidence="9">Response regulator</fullName>
    </submittedName>
</protein>
<gene>
    <name evidence="9" type="ORF">FKR81_41555</name>
</gene>
<dbReference type="Pfam" id="PF00486">
    <property type="entry name" value="Trans_reg_C"/>
    <property type="match status" value="1"/>
</dbReference>
<dbReference type="SUPFAM" id="SSF48452">
    <property type="entry name" value="TPR-like"/>
    <property type="match status" value="1"/>
</dbReference>
<dbReference type="InterPro" id="IPR016032">
    <property type="entry name" value="Sig_transdc_resp-reg_C-effctor"/>
</dbReference>
<evidence type="ECO:0000259" key="8">
    <source>
        <dbReference type="PROSITE" id="PS51755"/>
    </source>
</evidence>
<dbReference type="SMART" id="SM00448">
    <property type="entry name" value="REC"/>
    <property type="match status" value="1"/>
</dbReference>
<dbReference type="PROSITE" id="PS50110">
    <property type="entry name" value="RESPONSE_REGULATORY"/>
    <property type="match status" value="1"/>
</dbReference>
<keyword evidence="3 6" id="KW-0238">DNA-binding</keyword>
<organism evidence="9 10">
    <name type="scientific">Lentzea tibetensis</name>
    <dbReference type="NCBI Taxonomy" id="2591470"/>
    <lineage>
        <taxon>Bacteria</taxon>
        <taxon>Bacillati</taxon>
        <taxon>Actinomycetota</taxon>
        <taxon>Actinomycetes</taxon>
        <taxon>Pseudonocardiales</taxon>
        <taxon>Pseudonocardiaceae</taxon>
        <taxon>Lentzea</taxon>
    </lineage>
</organism>
<dbReference type="Gene3D" id="3.40.50.2300">
    <property type="match status" value="1"/>
</dbReference>
<name>A0A563EF75_9PSEU</name>
<dbReference type="SUPFAM" id="SSF46894">
    <property type="entry name" value="C-terminal effector domain of the bipartite response regulators"/>
    <property type="match status" value="1"/>
</dbReference>
<sequence length="410" mass="43918">MISGLVGSRAEWELRLLGPVEAYVGDRRIELGPRKSRFILAVLALEANQLVSLDRLIDLTWPVSPPRTAANAVMVCISQSRKMLSEAACGVVLVRQGNAYALRTDPLRVDVHRFRALVAQAQDVPDEERVGLLDRALDLWHGPALEGAAPAEIRATLCHGLEEARLVAIEDRLAAKLRLGSHRELIGELTRLVAANPLREHIVAQYMLALHRCGRTSDALAVYQTTRQHLATELGLDPGPELQSLQSAILRGDQYTAAPQPPATEVPPQSPVRVVIVDDHPLFRSGVCLALESAGDIEVVGEAGDVDDAFDVIRRTAPDVVIMDLHLPSGSGVQVTRMLAAEHPATGVLVMTMSEADDAIVGALRAGARGYLVKGTGRAEVLQAVRTVARGSSVFSRGVASRLAALAAAP</sequence>
<dbReference type="InterPro" id="IPR011006">
    <property type="entry name" value="CheY-like_superfamily"/>
</dbReference>
<dbReference type="Gene3D" id="1.25.40.10">
    <property type="entry name" value="Tetratricopeptide repeat domain"/>
    <property type="match status" value="1"/>
</dbReference>
<dbReference type="SMART" id="SM00862">
    <property type="entry name" value="Trans_reg_C"/>
    <property type="match status" value="1"/>
</dbReference>
<evidence type="ECO:0000256" key="5">
    <source>
        <dbReference type="PROSITE-ProRule" id="PRU00169"/>
    </source>
</evidence>
<evidence type="ECO:0000256" key="6">
    <source>
        <dbReference type="PROSITE-ProRule" id="PRU01091"/>
    </source>
</evidence>
<dbReference type="Proteomes" id="UP000316639">
    <property type="component" value="Unassembled WGS sequence"/>
</dbReference>